<dbReference type="CDD" id="cd03506">
    <property type="entry name" value="Delta6-FADS-like"/>
    <property type="match status" value="1"/>
</dbReference>
<evidence type="ECO:0008006" key="10">
    <source>
        <dbReference type="Google" id="ProtNLM"/>
    </source>
</evidence>
<evidence type="ECO:0000256" key="5">
    <source>
        <dbReference type="SAM" id="Phobius"/>
    </source>
</evidence>
<dbReference type="SUPFAM" id="SSF117281">
    <property type="entry name" value="Kelch motif"/>
    <property type="match status" value="1"/>
</dbReference>
<dbReference type="PANTHER" id="PTHR19353">
    <property type="entry name" value="FATTY ACID DESATURASE 2"/>
    <property type="match status" value="1"/>
</dbReference>
<dbReference type="PROSITE" id="PS50181">
    <property type="entry name" value="FBOX"/>
    <property type="match status" value="1"/>
</dbReference>
<feature type="domain" description="F-box" evidence="6">
    <location>
        <begin position="475"/>
        <end position="522"/>
    </location>
</feature>
<accession>A0A8S9MQT8</accession>
<feature type="transmembrane region" description="Helical" evidence="5">
    <location>
        <begin position="288"/>
        <end position="308"/>
    </location>
</feature>
<dbReference type="InterPro" id="IPR036047">
    <property type="entry name" value="F-box-like_dom_sf"/>
</dbReference>
<comment type="subcellular location">
    <subcellularLocation>
        <location evidence="1">Membrane</location>
    </subcellularLocation>
</comment>
<evidence type="ECO:0000313" key="8">
    <source>
        <dbReference type="EMBL" id="KAF2619896.1"/>
    </source>
</evidence>
<dbReference type="EMBL" id="QGKW02000007">
    <property type="protein sequence ID" value="KAF2619896.1"/>
    <property type="molecule type" value="Genomic_DNA"/>
</dbReference>
<feature type="transmembrane region" description="Helical" evidence="5">
    <location>
        <begin position="140"/>
        <end position="159"/>
    </location>
</feature>
<evidence type="ECO:0000256" key="4">
    <source>
        <dbReference type="ARBA" id="ARBA00023098"/>
    </source>
</evidence>
<keyword evidence="5" id="KW-1133">Transmembrane helix</keyword>
<feature type="transmembrane region" description="Helical" evidence="5">
    <location>
        <begin position="256"/>
        <end position="276"/>
    </location>
</feature>
<dbReference type="SUPFAM" id="SSF55856">
    <property type="entry name" value="Cytochrome b5-like heme/steroid binding domain"/>
    <property type="match status" value="1"/>
</dbReference>
<evidence type="ECO:0000256" key="2">
    <source>
        <dbReference type="ARBA" id="ARBA00009295"/>
    </source>
</evidence>
<dbReference type="PANTHER" id="PTHR19353:SF69">
    <property type="entry name" value="CYTOCHROME B5 HEME-BINDING DOMAIN-CONTAINING PROTEIN"/>
    <property type="match status" value="1"/>
</dbReference>
<dbReference type="InterPro" id="IPR005804">
    <property type="entry name" value="FA_desaturase_dom"/>
</dbReference>
<dbReference type="InterPro" id="IPR056592">
    <property type="entry name" value="Beta-prop_At3g26010-like"/>
</dbReference>
<dbReference type="InterPro" id="IPR036400">
    <property type="entry name" value="Cyt_B5-like_heme/steroid_sf"/>
</dbReference>
<feature type="transmembrane region" description="Helical" evidence="5">
    <location>
        <begin position="180"/>
        <end position="196"/>
    </location>
</feature>
<dbReference type="SMART" id="SM01117">
    <property type="entry name" value="Cyt-b5"/>
    <property type="match status" value="1"/>
</dbReference>
<dbReference type="CDD" id="cd22157">
    <property type="entry name" value="F-box_AtFBW1-like"/>
    <property type="match status" value="1"/>
</dbReference>
<dbReference type="FunFam" id="1.20.1280.50:FF:000030">
    <property type="entry name" value="F-box/kelch-repeat protein At3g61590"/>
    <property type="match status" value="1"/>
</dbReference>
<sequence length="847" mass="97192">MAEETEKKKYITHDDLRNHNKPGDLWIAIQGKVYDVSDWIKSHPGGDTIILNLVGQDVTDAFTAFHPGTAWHRLDGLFTGYHIGDYRISEVSRDYRRMATEFRKLGLFESKGHNTLYTLSFIAAMFAGVLYGVLACDSIVAHQIAAALLGLLWIQSAYIGHDSGHYVIMSNKKYNRIAQLVAGNCLTGISIAWWKWTHNAHHLACNSLDYDPDLQHIPVFAVSTKFFNSMTSRFYDRKLTFDPVARLLVSYQHFTYYPVMCFGRINLFVQTFLLLFSRREVEDRLLNFVGILVFWTWFPLLVYCLPTWPERFLFVFTSFTVTALQHIQFTLNHFAADVYMGPPTGHDWFEKQAAGTLDITCVPYMDWFYGGLQFQLEHHLFPRLPRCNLRKVAPVVQELCKKHNLPYRSMSWWEANKLTGLNLENSEDSQTHLLSYSKMMGMEAETSWTHYPYNYVPEAETYSEPSDDETKDQTFSMDTLLPDDLLERILSFLPIASIFRAGTVCKRWNEIVSSRRFLWNFSSNNNNNSASQRPWYFMFTSTDDPSGYAYDPVIKKWYTFDLPCIETSNWFVASSCGLVCFMDNDCRNKIYVSNPITKQWRRLIEPPGHRSTDYTALSTSMNRAKQSYSVSVVKSKQVQGNFFQWELSIHLYSSETMTWTTSLTDVLTGWRGGDESVIIDNVLYFLIYSTGGNSDHRHGLVASNLSSTSSLMSSFIPMPCSLTCGRLMNLKERLVVVGGIGKHDRPDIIKGIGIWCLKGGAGGGREWQEMARMPQRYFQGFGELDDVFASSGSDDVVYIQSYGSPALLTFDMKFKCWKWSQKCPVSKKFPLQLFTGFSFEPRLEIAP</sequence>
<dbReference type="InterPro" id="IPR001199">
    <property type="entry name" value="Cyt_B5-like_heme/steroid-bd"/>
</dbReference>
<dbReference type="SUPFAM" id="SSF81383">
    <property type="entry name" value="F-box domain"/>
    <property type="match status" value="1"/>
</dbReference>
<organism evidence="8 9">
    <name type="scientific">Brassica cretica</name>
    <name type="common">Mustard</name>
    <dbReference type="NCBI Taxonomy" id="69181"/>
    <lineage>
        <taxon>Eukaryota</taxon>
        <taxon>Viridiplantae</taxon>
        <taxon>Streptophyta</taxon>
        <taxon>Embryophyta</taxon>
        <taxon>Tracheophyta</taxon>
        <taxon>Spermatophyta</taxon>
        <taxon>Magnoliopsida</taxon>
        <taxon>eudicotyledons</taxon>
        <taxon>Gunneridae</taxon>
        <taxon>Pentapetalae</taxon>
        <taxon>rosids</taxon>
        <taxon>malvids</taxon>
        <taxon>Brassicales</taxon>
        <taxon>Brassicaceae</taxon>
        <taxon>Brassiceae</taxon>
        <taxon>Brassica</taxon>
    </lineage>
</organism>
<dbReference type="Gene3D" id="1.20.1280.50">
    <property type="match status" value="1"/>
</dbReference>
<comment type="caution">
    <text evidence="8">The sequence shown here is derived from an EMBL/GenBank/DDBJ whole genome shotgun (WGS) entry which is preliminary data.</text>
</comment>
<gene>
    <name evidence="8" type="ORF">F2Q68_00041884</name>
</gene>
<dbReference type="GO" id="GO:0016717">
    <property type="term" value="F:oxidoreductase activity, acting on paired donors, with oxidation of a pair of donors resulting in the reduction of molecular oxygen to two molecules of water"/>
    <property type="evidence" value="ECO:0007669"/>
    <property type="project" value="TreeGrafter"/>
</dbReference>
<dbReference type="AlphaFoldDB" id="A0A8S9MQT8"/>
<evidence type="ECO:0000259" key="6">
    <source>
        <dbReference type="PROSITE" id="PS50181"/>
    </source>
</evidence>
<proteinExistence type="inferred from homology"/>
<reference evidence="8" key="1">
    <citation type="submission" date="2019-12" db="EMBL/GenBank/DDBJ databases">
        <title>Genome sequencing and annotation of Brassica cretica.</title>
        <authorList>
            <person name="Studholme D.J."/>
            <person name="Sarris P.F."/>
        </authorList>
    </citation>
    <scope>NUCLEOTIDE SEQUENCE</scope>
    <source>
        <strain evidence="8">PFS-001/15</strain>
        <tissue evidence="8">Leaf</tissue>
    </source>
</reference>
<dbReference type="Pfam" id="PF24750">
    <property type="entry name" value="b-prop_At3g26010-like"/>
    <property type="match status" value="1"/>
</dbReference>
<evidence type="ECO:0000313" key="9">
    <source>
        <dbReference type="Proteomes" id="UP000712281"/>
    </source>
</evidence>
<dbReference type="SMART" id="SM00256">
    <property type="entry name" value="FBOX"/>
    <property type="match status" value="1"/>
</dbReference>
<dbReference type="Gene3D" id="3.10.120.10">
    <property type="entry name" value="Cytochrome b5-like heme/steroid binding domain"/>
    <property type="match status" value="1"/>
</dbReference>
<dbReference type="InterPro" id="IPR012171">
    <property type="entry name" value="Fatty_acid_desaturase"/>
</dbReference>
<keyword evidence="5" id="KW-0812">Transmembrane</keyword>
<dbReference type="Pfam" id="PF00173">
    <property type="entry name" value="Cyt-b5"/>
    <property type="match status" value="1"/>
</dbReference>
<evidence type="ECO:0000256" key="1">
    <source>
        <dbReference type="ARBA" id="ARBA00004370"/>
    </source>
</evidence>
<keyword evidence="5" id="KW-0472">Membrane</keyword>
<evidence type="ECO:0000259" key="7">
    <source>
        <dbReference type="PROSITE" id="PS50255"/>
    </source>
</evidence>
<comment type="similarity">
    <text evidence="2">Belongs to the fatty acid desaturase type 1 family.</text>
</comment>
<name>A0A8S9MQT8_BRACR</name>
<dbReference type="InterPro" id="IPR001810">
    <property type="entry name" value="F-box_dom"/>
</dbReference>
<dbReference type="GO" id="GO:0006629">
    <property type="term" value="P:lipid metabolic process"/>
    <property type="evidence" value="ECO:0007669"/>
    <property type="project" value="UniProtKB-KW"/>
</dbReference>
<keyword evidence="3" id="KW-0560">Oxidoreductase</keyword>
<dbReference type="Pfam" id="PF00487">
    <property type="entry name" value="FA_desaturase"/>
    <property type="match status" value="1"/>
</dbReference>
<evidence type="ECO:0000256" key="3">
    <source>
        <dbReference type="ARBA" id="ARBA00023002"/>
    </source>
</evidence>
<dbReference type="Pfam" id="PF12937">
    <property type="entry name" value="F-box-like"/>
    <property type="match status" value="1"/>
</dbReference>
<dbReference type="Proteomes" id="UP000712281">
    <property type="component" value="Unassembled WGS sequence"/>
</dbReference>
<keyword evidence="4" id="KW-0443">Lipid metabolism</keyword>
<feature type="transmembrane region" description="Helical" evidence="5">
    <location>
        <begin position="116"/>
        <end position="134"/>
    </location>
</feature>
<protein>
    <recommendedName>
        <fullName evidence="10">Cytochrome b5 heme-binding domain-containing protein</fullName>
    </recommendedName>
</protein>
<dbReference type="InterPro" id="IPR015915">
    <property type="entry name" value="Kelch-typ_b-propeller"/>
</dbReference>
<dbReference type="PROSITE" id="PS50255">
    <property type="entry name" value="CYTOCHROME_B5_2"/>
    <property type="match status" value="1"/>
</dbReference>
<feature type="domain" description="Cytochrome b5 heme-binding" evidence="7">
    <location>
        <begin position="8"/>
        <end position="87"/>
    </location>
</feature>
<dbReference type="GO" id="GO:0016020">
    <property type="term" value="C:membrane"/>
    <property type="evidence" value="ECO:0007669"/>
    <property type="project" value="UniProtKB-SubCell"/>
</dbReference>